<evidence type="ECO:0000259" key="3">
    <source>
        <dbReference type="Pfam" id="PF00561"/>
    </source>
</evidence>
<evidence type="ECO:0000256" key="1">
    <source>
        <dbReference type="ARBA" id="ARBA00022679"/>
    </source>
</evidence>
<dbReference type="Pfam" id="PF00561">
    <property type="entry name" value="Abhydrolase_1"/>
    <property type="match status" value="1"/>
</dbReference>
<dbReference type="SUPFAM" id="SSF53474">
    <property type="entry name" value="alpha/beta-Hydrolases"/>
    <property type="match status" value="1"/>
</dbReference>
<dbReference type="GO" id="GO:0004412">
    <property type="term" value="F:homoserine dehydrogenase activity"/>
    <property type="evidence" value="ECO:0007669"/>
    <property type="project" value="UniProtKB-EC"/>
</dbReference>
<feature type="active site" evidence="2">
    <location>
        <position position="266"/>
    </location>
</feature>
<keyword evidence="1 4" id="KW-0808">Transferase</keyword>
<dbReference type="PIRSF" id="PIRSF000443">
    <property type="entry name" value="Homoser_Ac_trans"/>
    <property type="match status" value="1"/>
</dbReference>
<keyword evidence="4" id="KW-0560">Oxidoreductase</keyword>
<dbReference type="EC" id="1.1.1.3" evidence="4"/>
<evidence type="ECO:0000313" key="5">
    <source>
        <dbReference type="Proteomes" id="UP000028980"/>
    </source>
</evidence>
<gene>
    <name evidence="4" type="ORF">JCM19296_797</name>
</gene>
<dbReference type="Gene3D" id="3.40.50.1820">
    <property type="entry name" value="alpha/beta hydrolase"/>
    <property type="match status" value="1"/>
</dbReference>
<proteinExistence type="predicted"/>
<dbReference type="PANTHER" id="PTHR32268">
    <property type="entry name" value="HOMOSERINE O-ACETYLTRANSFERASE"/>
    <property type="match status" value="1"/>
</dbReference>
<dbReference type="InterPro" id="IPR008220">
    <property type="entry name" value="HAT_MetX-like"/>
</dbReference>
<dbReference type="GO" id="GO:0004072">
    <property type="term" value="F:aspartate kinase activity"/>
    <property type="evidence" value="ECO:0007669"/>
    <property type="project" value="UniProtKB-EC"/>
</dbReference>
<dbReference type="GO" id="GO:0004414">
    <property type="term" value="F:homoserine O-acetyltransferase activity"/>
    <property type="evidence" value="ECO:0007669"/>
    <property type="project" value="TreeGrafter"/>
</dbReference>
<sequence>MSGSLNHIELPDFKLSIGKAQTVHVNYQIFGCQLHTAPIILINHALTGNSSVIDWWSEIVGSGKVVDTSRYTVISINIPGNGFDEEVEHLIYNYQDWRLNDVARIFYQVLSELRVCYIHAGIGGSIGGCLLWEMAVTYPELFGTIVPIAADWKATDWVIANCHIQERLLSNSTHPIEDARQHAMTFYRTPRSLRYKFNREITTDFKVRLWLNYHGKSLKERFTLPAYKLLNQLLATTNAATNNDDNISKAIANSEVKIRLIAINSDGLFTALEDRETFDLLNNYRDIEYQEIDSIHGHDAFLIEHIQVEEILKKYLKEIEPIALVKKCA</sequence>
<feature type="active site" evidence="2">
    <location>
        <position position="298"/>
    </location>
</feature>
<evidence type="ECO:0000313" key="4">
    <source>
        <dbReference type="EMBL" id="GAK75219.1"/>
    </source>
</evidence>
<accession>A0A081D8H3</accession>
<organism evidence="4 5">
    <name type="scientific">Nonlabens ulvanivorans</name>
    <name type="common">Persicivirga ulvanivorans</name>
    <dbReference type="NCBI Taxonomy" id="906888"/>
    <lineage>
        <taxon>Bacteria</taxon>
        <taxon>Pseudomonadati</taxon>
        <taxon>Bacteroidota</taxon>
        <taxon>Flavobacteriia</taxon>
        <taxon>Flavobacteriales</taxon>
        <taxon>Flavobacteriaceae</taxon>
        <taxon>Nonlabens</taxon>
    </lineage>
</organism>
<reference evidence="4 5" key="1">
    <citation type="journal article" date="2014" name="Genome Announc.">
        <title>Draft Genome Sequences of Marine Flavobacterium Nonlabens Strains NR17, NR24, NR27, NR32, NR33, and Ara13.</title>
        <authorList>
            <person name="Nakanishi M."/>
            <person name="Meirelles P."/>
            <person name="Suzuki R."/>
            <person name="Takatani N."/>
            <person name="Mino S."/>
            <person name="Suda W."/>
            <person name="Oshima K."/>
            <person name="Hattori M."/>
            <person name="Ohkuma M."/>
            <person name="Hosokawa M."/>
            <person name="Miyashita K."/>
            <person name="Thompson F.L."/>
            <person name="Niwa A."/>
            <person name="Sawabe T."/>
            <person name="Sawabe T."/>
        </authorList>
    </citation>
    <scope>NUCLEOTIDE SEQUENCE [LARGE SCALE GENOMIC DNA]</scope>
    <source>
        <strain evidence="5">JCM19296</strain>
    </source>
</reference>
<dbReference type="InterPro" id="IPR000073">
    <property type="entry name" value="AB_hydrolase_1"/>
</dbReference>
<dbReference type="GO" id="GO:0009086">
    <property type="term" value="P:methionine biosynthetic process"/>
    <property type="evidence" value="ECO:0007669"/>
    <property type="project" value="TreeGrafter"/>
</dbReference>
<dbReference type="GO" id="GO:0009092">
    <property type="term" value="P:homoserine metabolic process"/>
    <property type="evidence" value="ECO:0007669"/>
    <property type="project" value="TreeGrafter"/>
</dbReference>
<dbReference type="EC" id="2.7.2.4" evidence="4"/>
<dbReference type="EMBL" id="BBLG01000001">
    <property type="protein sequence ID" value="GAK75219.1"/>
    <property type="molecule type" value="Genomic_DNA"/>
</dbReference>
<feature type="domain" description="AB hydrolase-1" evidence="3">
    <location>
        <begin position="38"/>
        <end position="196"/>
    </location>
</feature>
<keyword evidence="4" id="KW-0418">Kinase</keyword>
<feature type="active site" description="Nucleophile" evidence="2">
    <location>
        <position position="125"/>
    </location>
</feature>
<dbReference type="PANTHER" id="PTHR32268:SF11">
    <property type="entry name" value="HOMOSERINE O-ACETYLTRANSFERASE"/>
    <property type="match status" value="1"/>
</dbReference>
<dbReference type="Proteomes" id="UP000028980">
    <property type="component" value="Unassembled WGS sequence"/>
</dbReference>
<evidence type="ECO:0000256" key="2">
    <source>
        <dbReference type="PIRSR" id="PIRSR000443-1"/>
    </source>
</evidence>
<comment type="caution">
    <text evidence="4">The sequence shown here is derived from an EMBL/GenBank/DDBJ whole genome shotgun (WGS) entry which is preliminary data.</text>
</comment>
<dbReference type="AlphaFoldDB" id="A0A081D8H3"/>
<name>A0A081D8H3_NONUL</name>
<protein>
    <submittedName>
        <fullName evidence="4">Aspartokinase</fullName>
        <ecNumber evidence="4">1.1.1.3</ecNumber>
        <ecNumber evidence="4">2.7.2.4</ecNumber>
    </submittedName>
</protein>
<dbReference type="InterPro" id="IPR029058">
    <property type="entry name" value="AB_hydrolase_fold"/>
</dbReference>